<name>A0A8X6IU88_NEPPI</name>
<reference evidence="1" key="1">
    <citation type="submission" date="2020-08" db="EMBL/GenBank/DDBJ databases">
        <title>Multicomponent nature underlies the extraordinary mechanical properties of spider dragline silk.</title>
        <authorList>
            <person name="Kono N."/>
            <person name="Nakamura H."/>
            <person name="Mori M."/>
            <person name="Yoshida Y."/>
            <person name="Ohtoshi R."/>
            <person name="Malay A.D."/>
            <person name="Moran D.A.P."/>
            <person name="Tomita M."/>
            <person name="Numata K."/>
            <person name="Arakawa K."/>
        </authorList>
    </citation>
    <scope>NUCLEOTIDE SEQUENCE</scope>
</reference>
<dbReference type="AlphaFoldDB" id="A0A8X6IU88"/>
<proteinExistence type="predicted"/>
<evidence type="ECO:0000313" key="1">
    <source>
        <dbReference type="EMBL" id="GFS60359.1"/>
    </source>
</evidence>
<keyword evidence="2" id="KW-1185">Reference proteome</keyword>
<organism evidence="1 2">
    <name type="scientific">Nephila pilipes</name>
    <name type="common">Giant wood spider</name>
    <name type="synonym">Nephila maculata</name>
    <dbReference type="NCBI Taxonomy" id="299642"/>
    <lineage>
        <taxon>Eukaryota</taxon>
        <taxon>Metazoa</taxon>
        <taxon>Ecdysozoa</taxon>
        <taxon>Arthropoda</taxon>
        <taxon>Chelicerata</taxon>
        <taxon>Arachnida</taxon>
        <taxon>Araneae</taxon>
        <taxon>Araneomorphae</taxon>
        <taxon>Entelegynae</taxon>
        <taxon>Araneoidea</taxon>
        <taxon>Nephilidae</taxon>
        <taxon>Nephila</taxon>
    </lineage>
</organism>
<protein>
    <submittedName>
        <fullName evidence="1">Uncharacterized protein</fullName>
    </submittedName>
</protein>
<dbReference type="EMBL" id="BMAW01047363">
    <property type="protein sequence ID" value="GFS60359.1"/>
    <property type="molecule type" value="Genomic_DNA"/>
</dbReference>
<comment type="caution">
    <text evidence="1">The sequence shown here is derived from an EMBL/GenBank/DDBJ whole genome shotgun (WGS) entry which is preliminary data.</text>
</comment>
<gene>
    <name evidence="1" type="ORF">NPIL_108391</name>
</gene>
<accession>A0A8X6IU88</accession>
<sequence>MLFSVHYKSEASICAVEHATYKCRRQIKGTEVTSLELTNTPAIISEIRPVQDLTLDFSHGSRKERTFSSFTQHARLLAHQRESPYISVYIPLINASLTGAGKKTRSQLTRHTFHNFAGRRSNQF</sequence>
<dbReference type="Proteomes" id="UP000887013">
    <property type="component" value="Unassembled WGS sequence"/>
</dbReference>
<evidence type="ECO:0000313" key="2">
    <source>
        <dbReference type="Proteomes" id="UP000887013"/>
    </source>
</evidence>